<dbReference type="InterPro" id="IPR044876">
    <property type="entry name" value="HRDC_dom_sf"/>
</dbReference>
<evidence type="ECO:0000259" key="1">
    <source>
        <dbReference type="PROSITE" id="PS50967"/>
    </source>
</evidence>
<evidence type="ECO:0000313" key="3">
    <source>
        <dbReference type="Proteomes" id="UP000567067"/>
    </source>
</evidence>
<dbReference type="GO" id="GO:0003676">
    <property type="term" value="F:nucleic acid binding"/>
    <property type="evidence" value="ECO:0007669"/>
    <property type="project" value="InterPro"/>
</dbReference>
<dbReference type="EMBL" id="JACJIP010000007">
    <property type="protein sequence ID" value="MBA9085024.1"/>
    <property type="molecule type" value="Genomic_DNA"/>
</dbReference>
<proteinExistence type="predicted"/>
<feature type="domain" description="HRDC" evidence="1">
    <location>
        <begin position="104"/>
        <end position="184"/>
    </location>
</feature>
<protein>
    <recommendedName>
        <fullName evidence="1">HRDC domain-containing protein</fullName>
    </recommendedName>
</protein>
<dbReference type="Pfam" id="PF00570">
    <property type="entry name" value="HRDC"/>
    <property type="match status" value="1"/>
</dbReference>
<reference evidence="2 3" key="1">
    <citation type="submission" date="2020-08" db="EMBL/GenBank/DDBJ databases">
        <title>Genomic Encyclopedia of Type Strains, Phase III (KMG-III): the genomes of soil and plant-associated and newly described type strains.</title>
        <authorList>
            <person name="Whitman W."/>
        </authorList>
    </citation>
    <scope>NUCLEOTIDE SEQUENCE [LARGE SCALE GENOMIC DNA]</scope>
    <source>
        <strain evidence="2 3">CECT 8693</strain>
    </source>
</reference>
<dbReference type="InterPro" id="IPR010997">
    <property type="entry name" value="HRDC-like_sf"/>
</dbReference>
<dbReference type="SUPFAM" id="SSF47819">
    <property type="entry name" value="HRDC-like"/>
    <property type="match status" value="1"/>
</dbReference>
<name>A0A7W3XR02_9BACL</name>
<dbReference type="RefSeq" id="WP_182534979.1">
    <property type="nucleotide sequence ID" value="NZ_JACJIP010000007.1"/>
</dbReference>
<dbReference type="Gene3D" id="1.10.150.80">
    <property type="entry name" value="HRDC domain"/>
    <property type="match status" value="1"/>
</dbReference>
<dbReference type="InterPro" id="IPR002121">
    <property type="entry name" value="HRDC_dom"/>
</dbReference>
<sequence>MRIVFLNSMEKDVTGVITAGAKVWIGEDDGLWRMGWNEVTADGEEETLWYEGASWSEMLHIYRHRLVVKLGEGYRPVIEGIWGEREQLIGRGMISQKLVCYSEIHENEPLYAEMSSWRRKKASVLRKAPYLIASNRLLRLISVFCPRTMEELLELPGVGSAKAAEFGAELLEMTKDKERPGDFPLNWVEHEVDEEMFRSWLYKQKEIKFKHEMEKFSLRRNVLESLAEGINIEKICTKAGIDRREAIELLEQLEKDGYNTDALIQMELKEVSREEQENVLRAYEELGDAFLKPILQKVYNKEAAEGKDLDTLYERLRLIRILFRRSAGNEITSKAV</sequence>
<organism evidence="2 3">
    <name type="scientific">Fontibacillus solani</name>
    <dbReference type="NCBI Taxonomy" id="1572857"/>
    <lineage>
        <taxon>Bacteria</taxon>
        <taxon>Bacillati</taxon>
        <taxon>Bacillota</taxon>
        <taxon>Bacilli</taxon>
        <taxon>Bacillales</taxon>
        <taxon>Paenibacillaceae</taxon>
        <taxon>Fontibacillus</taxon>
    </lineage>
</organism>
<evidence type="ECO:0000313" key="2">
    <source>
        <dbReference type="EMBL" id="MBA9085024.1"/>
    </source>
</evidence>
<dbReference type="PROSITE" id="PS50967">
    <property type="entry name" value="HRDC"/>
    <property type="match status" value="1"/>
</dbReference>
<comment type="caution">
    <text evidence="2">The sequence shown here is derived from an EMBL/GenBank/DDBJ whole genome shotgun (WGS) entry which is preliminary data.</text>
</comment>
<keyword evidence="3" id="KW-1185">Reference proteome</keyword>
<accession>A0A7W3XR02</accession>
<dbReference type="AlphaFoldDB" id="A0A7W3XR02"/>
<gene>
    <name evidence="2" type="ORF">FHR92_001486</name>
</gene>
<dbReference type="Proteomes" id="UP000567067">
    <property type="component" value="Unassembled WGS sequence"/>
</dbReference>
<dbReference type="GO" id="GO:0000166">
    <property type="term" value="F:nucleotide binding"/>
    <property type="evidence" value="ECO:0007669"/>
    <property type="project" value="InterPro"/>
</dbReference>